<feature type="DNA-binding region" description="H-T-H motif" evidence="2">
    <location>
        <begin position="27"/>
        <end position="46"/>
    </location>
</feature>
<evidence type="ECO:0000256" key="1">
    <source>
        <dbReference type="ARBA" id="ARBA00023125"/>
    </source>
</evidence>
<sequence>MAAVNRKDLALQSAEKIFADFGYDRATMRMIADDADLKLALLTYHFTTKLNLYRAVFEEHQHLNELRRERLREVDLAAPQALEEIVDAFLVIGDAAEEGVRKERYLKLVLREAADPRAYERGIIADLFDPMAAEFIEALGAVLPGKPKSFVRWDYLFSVGALIMSNSDDRARALGGGESDAVHRLEHLREFIVAGLRAGTAGS</sequence>
<dbReference type="InterPro" id="IPR009057">
    <property type="entry name" value="Homeodomain-like_sf"/>
</dbReference>
<dbReference type="Gene3D" id="1.10.357.10">
    <property type="entry name" value="Tetracycline Repressor, domain 2"/>
    <property type="match status" value="1"/>
</dbReference>
<protein>
    <submittedName>
        <fullName evidence="4">TetR family transcriptional regulator</fullName>
    </submittedName>
</protein>
<feature type="domain" description="HTH tetR-type" evidence="3">
    <location>
        <begin position="4"/>
        <end position="64"/>
    </location>
</feature>
<organism evidence="4 5">
    <name type="scientific">Brevibacterium casei</name>
    <dbReference type="NCBI Taxonomy" id="33889"/>
    <lineage>
        <taxon>Bacteria</taxon>
        <taxon>Bacillati</taxon>
        <taxon>Actinomycetota</taxon>
        <taxon>Actinomycetes</taxon>
        <taxon>Micrococcales</taxon>
        <taxon>Brevibacteriaceae</taxon>
        <taxon>Brevibacterium</taxon>
    </lineage>
</organism>
<dbReference type="RefSeq" id="WP_198500385.1">
    <property type="nucleotide sequence ID" value="NZ_CP065989.1"/>
</dbReference>
<evidence type="ECO:0000313" key="5">
    <source>
        <dbReference type="Proteomes" id="UP000595374"/>
    </source>
</evidence>
<proteinExistence type="predicted"/>
<dbReference type="PROSITE" id="PS50977">
    <property type="entry name" value="HTH_TETR_2"/>
    <property type="match status" value="1"/>
</dbReference>
<name>A0A7T4DKE9_9MICO</name>
<accession>A0A7T4DKE9</accession>
<evidence type="ECO:0000313" key="4">
    <source>
        <dbReference type="EMBL" id="QQB15366.1"/>
    </source>
</evidence>
<dbReference type="InterPro" id="IPR036271">
    <property type="entry name" value="Tet_transcr_reg_TetR-rel_C_sf"/>
</dbReference>
<evidence type="ECO:0000259" key="3">
    <source>
        <dbReference type="PROSITE" id="PS50977"/>
    </source>
</evidence>
<dbReference type="EMBL" id="CP065989">
    <property type="protein sequence ID" value="QQB15366.1"/>
    <property type="molecule type" value="Genomic_DNA"/>
</dbReference>
<dbReference type="GO" id="GO:0003677">
    <property type="term" value="F:DNA binding"/>
    <property type="evidence" value="ECO:0007669"/>
    <property type="project" value="UniProtKB-UniRule"/>
</dbReference>
<dbReference type="Proteomes" id="UP000595374">
    <property type="component" value="Chromosome"/>
</dbReference>
<keyword evidence="1 2" id="KW-0238">DNA-binding</keyword>
<reference evidence="4 5" key="1">
    <citation type="submission" date="2020-12" db="EMBL/GenBank/DDBJ databases">
        <title>FDA dAtabase for Regulatory Grade micrObial Sequences (FDA-ARGOS): Supporting development and validation of Infectious Disease Dx tests.</title>
        <authorList>
            <person name="Sproer C."/>
            <person name="Gronow S."/>
            <person name="Severitt S."/>
            <person name="Schroder I."/>
            <person name="Tallon L."/>
            <person name="Sadzewicz L."/>
            <person name="Zhao X."/>
            <person name="Boylan J."/>
            <person name="Ott S."/>
            <person name="Bowen H."/>
            <person name="Vavikolanu K."/>
            <person name="Mehta A."/>
            <person name="Aluvathingal J."/>
            <person name="Nadendla S."/>
            <person name="Lowell S."/>
            <person name="Myers T."/>
            <person name="Yan Y."/>
            <person name="Sichtig H."/>
        </authorList>
    </citation>
    <scope>NUCLEOTIDE SEQUENCE [LARGE SCALE GENOMIC DNA]</scope>
    <source>
        <strain evidence="4 5">FDAARGOS_990</strain>
    </source>
</reference>
<dbReference type="Pfam" id="PF17939">
    <property type="entry name" value="TetR_C_30"/>
    <property type="match status" value="1"/>
</dbReference>
<evidence type="ECO:0000256" key="2">
    <source>
        <dbReference type="PROSITE-ProRule" id="PRU00335"/>
    </source>
</evidence>
<dbReference type="SUPFAM" id="SSF46689">
    <property type="entry name" value="Homeodomain-like"/>
    <property type="match status" value="1"/>
</dbReference>
<dbReference type="InterPro" id="IPR041586">
    <property type="entry name" value="PsrA_TetR_C"/>
</dbReference>
<dbReference type="InterPro" id="IPR001647">
    <property type="entry name" value="HTH_TetR"/>
</dbReference>
<dbReference type="AlphaFoldDB" id="A0A7T4DKE9"/>
<gene>
    <name evidence="4" type="ORF">I6H47_05330</name>
</gene>
<dbReference type="SUPFAM" id="SSF48498">
    <property type="entry name" value="Tetracyclin repressor-like, C-terminal domain"/>
    <property type="match status" value="1"/>
</dbReference>
<dbReference type="Pfam" id="PF00440">
    <property type="entry name" value="TetR_N"/>
    <property type="match status" value="1"/>
</dbReference>